<feature type="non-terminal residue" evidence="2">
    <location>
        <position position="1"/>
    </location>
</feature>
<dbReference type="PANTHER" id="PTHR43767:SF1">
    <property type="entry name" value="NONRIBOSOMAL PEPTIDE SYNTHASE PES1 (EUROFUNG)-RELATED"/>
    <property type="match status" value="1"/>
</dbReference>
<dbReference type="Gene3D" id="3.40.50.12780">
    <property type="entry name" value="N-terminal domain of ligase-like"/>
    <property type="match status" value="1"/>
</dbReference>
<name>A0A381W0J7_9ZZZZ</name>
<dbReference type="InterPro" id="IPR000873">
    <property type="entry name" value="AMP-dep_synth/lig_dom"/>
</dbReference>
<dbReference type="Pfam" id="PF00501">
    <property type="entry name" value="AMP-binding"/>
    <property type="match status" value="1"/>
</dbReference>
<organism evidence="2">
    <name type="scientific">marine metagenome</name>
    <dbReference type="NCBI Taxonomy" id="408172"/>
    <lineage>
        <taxon>unclassified sequences</taxon>
        <taxon>metagenomes</taxon>
        <taxon>ecological metagenomes</taxon>
    </lineage>
</organism>
<feature type="non-terminal residue" evidence="2">
    <location>
        <position position="141"/>
    </location>
</feature>
<dbReference type="EMBL" id="UINC01010347">
    <property type="protein sequence ID" value="SVA46065.1"/>
    <property type="molecule type" value="Genomic_DNA"/>
</dbReference>
<gene>
    <name evidence="2" type="ORF">METZ01_LOCUS98919</name>
</gene>
<evidence type="ECO:0000259" key="1">
    <source>
        <dbReference type="Pfam" id="PF00501"/>
    </source>
</evidence>
<dbReference type="InterPro" id="IPR042099">
    <property type="entry name" value="ANL_N_sf"/>
</dbReference>
<proteinExistence type="predicted"/>
<evidence type="ECO:0000313" key="2">
    <source>
        <dbReference type="EMBL" id="SVA46065.1"/>
    </source>
</evidence>
<accession>A0A381W0J7</accession>
<protein>
    <recommendedName>
        <fullName evidence="1">AMP-dependent synthetase/ligase domain-containing protein</fullName>
    </recommendedName>
</protein>
<dbReference type="PANTHER" id="PTHR43767">
    <property type="entry name" value="LONG-CHAIN-FATTY-ACID--COA LIGASE"/>
    <property type="match status" value="1"/>
</dbReference>
<reference evidence="2" key="1">
    <citation type="submission" date="2018-05" db="EMBL/GenBank/DDBJ databases">
        <authorList>
            <person name="Lanie J.A."/>
            <person name="Ng W.-L."/>
            <person name="Kazmierczak K.M."/>
            <person name="Andrzejewski T.M."/>
            <person name="Davidsen T.M."/>
            <person name="Wayne K.J."/>
            <person name="Tettelin H."/>
            <person name="Glass J.I."/>
            <person name="Rusch D."/>
            <person name="Podicherti R."/>
            <person name="Tsui H.-C.T."/>
            <person name="Winkler M.E."/>
        </authorList>
    </citation>
    <scope>NUCLEOTIDE SEQUENCE</scope>
</reference>
<dbReference type="AlphaFoldDB" id="A0A381W0J7"/>
<sequence>MALEFYKLIKHHAENSPQHPAIIDGETIVTYEQLLDQTERFAGGLSDWELNKKSKLGVLCLNQKEYLVALMGAFLKGLAVIPYNFLLKPEDLIYITKNACVDSIIFDSSFIKPETIPFFQIFKYKIVVGSGDYAELGENTL</sequence>
<dbReference type="InterPro" id="IPR050237">
    <property type="entry name" value="ATP-dep_AMP-bd_enzyme"/>
</dbReference>
<dbReference type="SUPFAM" id="SSF56801">
    <property type="entry name" value="Acetyl-CoA synthetase-like"/>
    <property type="match status" value="1"/>
</dbReference>
<feature type="domain" description="AMP-dependent synthetase/ligase" evidence="1">
    <location>
        <begin position="10"/>
        <end position="106"/>
    </location>
</feature>